<evidence type="ECO:0000313" key="4">
    <source>
        <dbReference type="Proteomes" id="UP000448943"/>
    </source>
</evidence>
<protein>
    <recommendedName>
        <fullName evidence="2">Tyrosinase copper-binding domain-containing protein</fullName>
    </recommendedName>
</protein>
<accession>A0A6N9Q746</accession>
<reference evidence="3 4" key="1">
    <citation type="submission" date="2019-01" db="EMBL/GenBank/DDBJ databases">
        <title>Chengkuizengella sp. nov., isolated from deep-sea sediment of East Pacific Ocean.</title>
        <authorList>
            <person name="Yang J."/>
            <person name="Lai Q."/>
            <person name="Shao Z."/>
        </authorList>
    </citation>
    <scope>NUCLEOTIDE SEQUENCE [LARGE SCALE GENOMIC DNA]</scope>
    <source>
        <strain evidence="3 4">YPA3-1-1</strain>
    </source>
</reference>
<keyword evidence="1" id="KW-0472">Membrane</keyword>
<dbReference type="InterPro" id="IPR014617">
    <property type="entry name" value="YphA_Bacsu"/>
</dbReference>
<dbReference type="PROSITE" id="PS00498">
    <property type="entry name" value="TYROSINASE_2"/>
    <property type="match status" value="1"/>
</dbReference>
<evidence type="ECO:0000313" key="3">
    <source>
        <dbReference type="EMBL" id="NBI30454.1"/>
    </source>
</evidence>
<sequence>MLYFIDPMFIIYHPKVDIAVVLALLSASLIKNSLEQFAAITLGMIFGDIILSLFIFHKSPLQLGTFELYDMWLLTFITCRVISEVVNRGYQGLKQYFVKIKN</sequence>
<dbReference type="EMBL" id="SIJB01000032">
    <property type="protein sequence ID" value="NBI30454.1"/>
    <property type="molecule type" value="Genomic_DNA"/>
</dbReference>
<dbReference type="AlphaFoldDB" id="A0A6N9Q746"/>
<dbReference type="InterPro" id="IPR002227">
    <property type="entry name" value="Tyrosinase_Cu-bd"/>
</dbReference>
<feature type="transmembrane region" description="Helical" evidence="1">
    <location>
        <begin position="12"/>
        <end position="30"/>
    </location>
</feature>
<evidence type="ECO:0000256" key="1">
    <source>
        <dbReference type="SAM" id="Phobius"/>
    </source>
</evidence>
<dbReference type="Pfam" id="PF24124">
    <property type="entry name" value="YphA"/>
    <property type="match status" value="1"/>
</dbReference>
<dbReference type="GO" id="GO:0016491">
    <property type="term" value="F:oxidoreductase activity"/>
    <property type="evidence" value="ECO:0007669"/>
    <property type="project" value="InterPro"/>
</dbReference>
<keyword evidence="1" id="KW-0812">Transmembrane</keyword>
<name>A0A6N9Q746_9BACL</name>
<organism evidence="3 4">
    <name type="scientific">Chengkuizengella marina</name>
    <dbReference type="NCBI Taxonomy" id="2507566"/>
    <lineage>
        <taxon>Bacteria</taxon>
        <taxon>Bacillati</taxon>
        <taxon>Bacillota</taxon>
        <taxon>Bacilli</taxon>
        <taxon>Bacillales</taxon>
        <taxon>Paenibacillaceae</taxon>
        <taxon>Chengkuizengella</taxon>
    </lineage>
</organism>
<feature type="transmembrane region" description="Helical" evidence="1">
    <location>
        <begin position="68"/>
        <end position="86"/>
    </location>
</feature>
<feature type="transmembrane region" description="Helical" evidence="1">
    <location>
        <begin position="37"/>
        <end position="56"/>
    </location>
</feature>
<keyword evidence="1" id="KW-1133">Transmembrane helix</keyword>
<comment type="caution">
    <text evidence="3">The sequence shown here is derived from an EMBL/GenBank/DDBJ whole genome shotgun (WGS) entry which is preliminary data.</text>
</comment>
<gene>
    <name evidence="3" type="ORF">ERL59_16010</name>
</gene>
<evidence type="ECO:0000259" key="2">
    <source>
        <dbReference type="PROSITE" id="PS00498"/>
    </source>
</evidence>
<proteinExistence type="predicted"/>
<feature type="domain" description="Tyrosinase copper-binding" evidence="2">
    <location>
        <begin position="6"/>
        <end position="17"/>
    </location>
</feature>
<dbReference type="Proteomes" id="UP000448943">
    <property type="component" value="Unassembled WGS sequence"/>
</dbReference>
<keyword evidence="4" id="KW-1185">Reference proteome</keyword>